<feature type="region of interest" description="Disordered" evidence="1">
    <location>
        <begin position="190"/>
        <end position="298"/>
    </location>
</feature>
<dbReference type="AlphaFoldDB" id="Q4RMV0"/>
<dbReference type="EMBL" id="CAAE01015018">
    <property type="protein sequence ID" value="CAG10282.1"/>
    <property type="molecule type" value="Genomic_DNA"/>
</dbReference>
<evidence type="ECO:0000313" key="2">
    <source>
        <dbReference type="EMBL" id="CAG10282.1"/>
    </source>
</evidence>
<name>Q4RMV0_TETNG</name>
<feature type="compositionally biased region" description="Basic and acidic residues" evidence="1">
    <location>
        <begin position="215"/>
        <end position="243"/>
    </location>
</feature>
<reference evidence="2" key="2">
    <citation type="submission" date="2004-02" db="EMBL/GenBank/DDBJ databases">
        <authorList>
            <consortium name="Genoscope"/>
            <consortium name="Whitehead Institute Centre for Genome Research"/>
        </authorList>
    </citation>
    <scope>NUCLEOTIDE SEQUENCE</scope>
</reference>
<gene>
    <name evidence="2" type="ORF">GSTENG00031864001</name>
</gene>
<protein>
    <submittedName>
        <fullName evidence="2">(spotted green pufferfish) hypothetical protein</fullName>
    </submittedName>
</protein>
<feature type="compositionally biased region" description="Basic and acidic residues" evidence="1">
    <location>
        <begin position="283"/>
        <end position="298"/>
    </location>
</feature>
<organism evidence="2">
    <name type="scientific">Tetraodon nigroviridis</name>
    <name type="common">Spotted green pufferfish</name>
    <name type="synonym">Chelonodon nigroviridis</name>
    <dbReference type="NCBI Taxonomy" id="99883"/>
    <lineage>
        <taxon>Eukaryota</taxon>
        <taxon>Metazoa</taxon>
        <taxon>Chordata</taxon>
        <taxon>Craniata</taxon>
        <taxon>Vertebrata</taxon>
        <taxon>Euteleostomi</taxon>
        <taxon>Actinopterygii</taxon>
        <taxon>Neopterygii</taxon>
        <taxon>Teleostei</taxon>
        <taxon>Neoteleostei</taxon>
        <taxon>Acanthomorphata</taxon>
        <taxon>Eupercaria</taxon>
        <taxon>Tetraodontiformes</taxon>
        <taxon>Tetradontoidea</taxon>
        <taxon>Tetraodontidae</taxon>
        <taxon>Tetraodon</taxon>
    </lineage>
</organism>
<feature type="compositionally biased region" description="Basic and acidic residues" evidence="1">
    <location>
        <begin position="190"/>
        <end position="203"/>
    </location>
</feature>
<accession>Q4RMV0</accession>
<proteinExistence type="predicted"/>
<dbReference type="KEGG" id="tng:GSTEN00031864G001"/>
<sequence length="320" mass="34996">MAEELRDASPPSILNHPLGWRVCLHVVEVVVGERVRRPHRHTPATFVSEKVGSFTSSFTLLPLTFRLAFEGRAKAAARPASFTIISKSSRWTRSRAAGNVKEEAFCCLYQDGSNKGKQTAAPAAYIRLGDNGRGPEQTATQARGCFQMYNRGEPLLDDQRLPSACSLLHLGTSVESEPTISCSKIAKEITKDERRDEKARSDGCSEISDNEELKDDASPEKTTGELVKSQEWKKEAVPLHKAPDAGTGEGVFVQHVSVSGAPPGDQPEYQPDRQTSQDLVPKQTHEAEKAQQGESREGAEFSLQLLLISFAAGTHMDIPT</sequence>
<reference evidence="2" key="1">
    <citation type="journal article" date="2004" name="Nature">
        <title>Genome duplication in the teleost fish Tetraodon nigroviridis reveals the early vertebrate proto-karyotype.</title>
        <authorList>
            <person name="Jaillon O."/>
            <person name="Aury J.-M."/>
            <person name="Brunet F."/>
            <person name="Petit J.-L."/>
            <person name="Stange-Thomann N."/>
            <person name="Mauceli E."/>
            <person name="Bouneau L."/>
            <person name="Fischer C."/>
            <person name="Ozouf-Costaz C."/>
            <person name="Bernot A."/>
            <person name="Nicaud S."/>
            <person name="Jaffe D."/>
            <person name="Fisher S."/>
            <person name="Lutfalla G."/>
            <person name="Dossat C."/>
            <person name="Segurens B."/>
            <person name="Dasilva C."/>
            <person name="Salanoubat M."/>
            <person name="Levy M."/>
            <person name="Boudet N."/>
            <person name="Castellano S."/>
            <person name="Anthouard V."/>
            <person name="Jubin C."/>
            <person name="Castelli V."/>
            <person name="Katinka M."/>
            <person name="Vacherie B."/>
            <person name="Biemont C."/>
            <person name="Skalli Z."/>
            <person name="Cattolico L."/>
            <person name="Poulain J."/>
            <person name="De Berardinis V."/>
            <person name="Cruaud C."/>
            <person name="Duprat S."/>
            <person name="Brottier P."/>
            <person name="Coutanceau J.-P."/>
            <person name="Gouzy J."/>
            <person name="Parra G."/>
            <person name="Lardier G."/>
            <person name="Chapple C."/>
            <person name="McKernan K.J."/>
            <person name="McEwan P."/>
            <person name="Bosak S."/>
            <person name="Kellis M."/>
            <person name="Volff J.-N."/>
            <person name="Guigo R."/>
            <person name="Zody M.C."/>
            <person name="Mesirov J."/>
            <person name="Lindblad-Toh K."/>
            <person name="Birren B."/>
            <person name="Nusbaum C."/>
            <person name="Kahn D."/>
            <person name="Robinson-Rechavi M."/>
            <person name="Laudet V."/>
            <person name="Schachter V."/>
            <person name="Quetier F."/>
            <person name="Saurin W."/>
            <person name="Scarpelli C."/>
            <person name="Wincker P."/>
            <person name="Lander E.S."/>
            <person name="Weissenbach J."/>
            <person name="Roest Crollius H."/>
        </authorList>
    </citation>
    <scope>NUCLEOTIDE SEQUENCE [LARGE SCALE GENOMIC DNA]</scope>
</reference>
<comment type="caution">
    <text evidence="2">The sequence shown here is derived from an EMBL/GenBank/DDBJ whole genome shotgun (WGS) entry which is preliminary data.</text>
</comment>
<evidence type="ECO:0000256" key="1">
    <source>
        <dbReference type="SAM" id="MobiDB-lite"/>
    </source>
</evidence>